<protein>
    <submittedName>
        <fullName evidence="1">FAD dependent oxidoreductase-domain-containing protein</fullName>
    </submittedName>
</protein>
<evidence type="ECO:0000313" key="1">
    <source>
        <dbReference type="EMBL" id="KAI0028593.1"/>
    </source>
</evidence>
<accession>A0ACB8QAG5</accession>
<evidence type="ECO:0000313" key="2">
    <source>
        <dbReference type="Proteomes" id="UP000814128"/>
    </source>
</evidence>
<comment type="caution">
    <text evidence="1">The sequence shown here is derived from an EMBL/GenBank/DDBJ whole genome shotgun (WGS) entry which is preliminary data.</text>
</comment>
<reference evidence="1" key="1">
    <citation type="submission" date="2021-02" db="EMBL/GenBank/DDBJ databases">
        <authorList>
            <consortium name="DOE Joint Genome Institute"/>
            <person name="Ahrendt S."/>
            <person name="Looney B.P."/>
            <person name="Miyauchi S."/>
            <person name="Morin E."/>
            <person name="Drula E."/>
            <person name="Courty P.E."/>
            <person name="Chicoki N."/>
            <person name="Fauchery L."/>
            <person name="Kohler A."/>
            <person name="Kuo A."/>
            <person name="Labutti K."/>
            <person name="Pangilinan J."/>
            <person name="Lipzen A."/>
            <person name="Riley R."/>
            <person name="Andreopoulos W."/>
            <person name="He G."/>
            <person name="Johnson J."/>
            <person name="Barry K.W."/>
            <person name="Grigoriev I.V."/>
            <person name="Nagy L."/>
            <person name="Hibbett D."/>
            <person name="Henrissat B."/>
            <person name="Matheny P.B."/>
            <person name="Labbe J."/>
            <person name="Martin F."/>
        </authorList>
    </citation>
    <scope>NUCLEOTIDE SEQUENCE</scope>
    <source>
        <strain evidence="1">EC-137</strain>
    </source>
</reference>
<organism evidence="1 2">
    <name type="scientific">Vararia minispora EC-137</name>
    <dbReference type="NCBI Taxonomy" id="1314806"/>
    <lineage>
        <taxon>Eukaryota</taxon>
        <taxon>Fungi</taxon>
        <taxon>Dikarya</taxon>
        <taxon>Basidiomycota</taxon>
        <taxon>Agaricomycotina</taxon>
        <taxon>Agaricomycetes</taxon>
        <taxon>Russulales</taxon>
        <taxon>Lachnocladiaceae</taxon>
        <taxon>Vararia</taxon>
    </lineage>
</organism>
<proteinExistence type="predicted"/>
<sequence>MRALVALVLVLPFALARPLDGVPPEYTAQAAQHAFAFTTLPVENPTHSFWTHGAPDANPLARVGSTGPLPPAADVCVVGSGISGVSVAHHLAHLLSAHPVPSVRVAIFEARDFCSGATGRNGGHLTPYSFAHFGDAENVFGTREAARAVALEDHVADSIAALADAHGWANEIDLVAGGRISLGDADVLAGARDDFARAESARVDGLENVEWIEKDAMRERFGTAYAGWRTPGNNVWPLKFVTRLFGLAQASPALNLTLHTHAPVTSITPSANTTDDASGRWTLHTPRGTTSCGTIVHAANAYTRFLLPEFAITPVRGQVIATRARADANLSLDAFLLEGMYWFPRPADDEHRGPLIVLGGGHTPGTYNDAVRDPVIGKDLRAFLPSVFPGKFDVDTEPEVEWTGIMGFTPSGDPYVGPVRGAPGQFVTAGFSGHGMPRAFGCADVVARMVAGRLNGSGEWDVPAWLPRHYLTDTDGARGL</sequence>
<reference evidence="1" key="2">
    <citation type="journal article" date="2022" name="New Phytol.">
        <title>Evolutionary transition to the ectomycorrhizal habit in the genomes of a hyperdiverse lineage of mushroom-forming fungi.</title>
        <authorList>
            <person name="Looney B."/>
            <person name="Miyauchi S."/>
            <person name="Morin E."/>
            <person name="Drula E."/>
            <person name="Courty P.E."/>
            <person name="Kohler A."/>
            <person name="Kuo A."/>
            <person name="LaButti K."/>
            <person name="Pangilinan J."/>
            <person name="Lipzen A."/>
            <person name="Riley R."/>
            <person name="Andreopoulos W."/>
            <person name="He G."/>
            <person name="Johnson J."/>
            <person name="Nolan M."/>
            <person name="Tritt A."/>
            <person name="Barry K.W."/>
            <person name="Grigoriev I.V."/>
            <person name="Nagy L.G."/>
            <person name="Hibbett D."/>
            <person name="Henrissat B."/>
            <person name="Matheny P.B."/>
            <person name="Labbe J."/>
            <person name="Martin F.M."/>
        </authorList>
    </citation>
    <scope>NUCLEOTIDE SEQUENCE</scope>
    <source>
        <strain evidence="1">EC-137</strain>
    </source>
</reference>
<dbReference type="EMBL" id="MU273739">
    <property type="protein sequence ID" value="KAI0028593.1"/>
    <property type="molecule type" value="Genomic_DNA"/>
</dbReference>
<dbReference type="Proteomes" id="UP000814128">
    <property type="component" value="Unassembled WGS sequence"/>
</dbReference>
<gene>
    <name evidence="1" type="ORF">K488DRAFT_80596</name>
</gene>
<name>A0ACB8QAG5_9AGAM</name>
<keyword evidence="2" id="KW-1185">Reference proteome</keyword>